<dbReference type="GeneID" id="11536637"/>
<evidence type="ECO:0000313" key="1">
    <source>
        <dbReference type="EMBL" id="ADH03378.1"/>
    </source>
</evidence>
<accession>G9B1Y3</accession>
<dbReference type="OrthoDB" id="24750at10239"/>
<protein>
    <submittedName>
        <fullName evidence="1">Gp232</fullName>
    </submittedName>
</protein>
<dbReference type="KEGG" id="vg:11536637"/>
<evidence type="ECO:0000313" key="2">
    <source>
        <dbReference type="Proteomes" id="UP000005445"/>
    </source>
</evidence>
<dbReference type="EMBL" id="HM144387">
    <property type="protein sequence ID" value="ADH03378.1"/>
    <property type="molecule type" value="Genomic_DNA"/>
</dbReference>
<organism evidence="1 2">
    <name type="scientific">Bacillus phage W.Ph</name>
    <dbReference type="NCBI Taxonomy" id="764595"/>
    <lineage>
        <taxon>Viruses</taxon>
        <taxon>Duplodnaviria</taxon>
        <taxon>Heunggongvirae</taxon>
        <taxon>Uroviricota</taxon>
        <taxon>Caudoviricetes</taxon>
        <taxon>Herelleviridae</taxon>
        <taxon>Bastillevirinae</taxon>
        <taxon>Wphvirus</taxon>
        <taxon>Wphvirus WPh</taxon>
    </lineage>
</organism>
<sequence>MYKEKIKIVDKNGLIGYYLYQEVIQFGSIYQGCVIHLHKEPYVVEILEVMFDSTVVLKVRKLRG</sequence>
<name>G9B1Y3_9CAUD</name>
<proteinExistence type="predicted"/>
<dbReference type="RefSeq" id="YP_004957247.1">
    <property type="nucleotide sequence ID" value="NC_016563.1"/>
</dbReference>
<keyword evidence="2" id="KW-1185">Reference proteome</keyword>
<dbReference type="Proteomes" id="UP000005445">
    <property type="component" value="Segment"/>
</dbReference>
<reference evidence="1 2" key="1">
    <citation type="submission" date="2013-01" db="EMBL/GenBank/DDBJ databases">
        <title>Large myovirus of Bacillus.</title>
        <authorList>
            <person name="Klumpp J."/>
            <person name="Beyer W."/>
            <person name="Loessner M.J."/>
        </authorList>
    </citation>
    <scope>NUCLEOTIDE SEQUENCE [LARGE SCALE GENOMIC DNA]</scope>
</reference>